<evidence type="ECO:0000256" key="2">
    <source>
        <dbReference type="ARBA" id="ARBA00023043"/>
    </source>
</evidence>
<accession>S3DCY2</accession>
<dbReference type="AlphaFoldDB" id="S3DCY2"/>
<dbReference type="RefSeq" id="XP_008077936.1">
    <property type="nucleotide sequence ID" value="XM_008079745.1"/>
</dbReference>
<dbReference type="GeneID" id="19469690"/>
<dbReference type="InterPro" id="IPR036770">
    <property type="entry name" value="Ankyrin_rpt-contain_sf"/>
</dbReference>
<dbReference type="Gene3D" id="1.25.40.20">
    <property type="entry name" value="Ankyrin repeat-containing domain"/>
    <property type="match status" value="1"/>
</dbReference>
<proteinExistence type="predicted"/>
<keyword evidence="1" id="KW-0677">Repeat</keyword>
<reference evidence="5 6" key="1">
    <citation type="journal article" date="2013" name="BMC Genomics">
        <title>Genomics-driven discovery of the pneumocandin biosynthetic gene cluster in the fungus Glarea lozoyensis.</title>
        <authorList>
            <person name="Chen L."/>
            <person name="Yue Q."/>
            <person name="Zhang X."/>
            <person name="Xiang M."/>
            <person name="Wang C."/>
            <person name="Li S."/>
            <person name="Che Y."/>
            <person name="Ortiz-Lopez F.J."/>
            <person name="Bills G.F."/>
            <person name="Liu X."/>
            <person name="An Z."/>
        </authorList>
    </citation>
    <scope>NUCLEOTIDE SEQUENCE [LARGE SCALE GENOMIC DNA]</scope>
    <source>
        <strain evidence="6">ATCC 20868 / MF5171</strain>
    </source>
</reference>
<name>S3DCY2_GLAL2</name>
<dbReference type="eggNOG" id="ENOG502SGEC">
    <property type="taxonomic scope" value="Eukaryota"/>
</dbReference>
<dbReference type="InterPro" id="IPR051637">
    <property type="entry name" value="Ank_repeat_dom-contain_49"/>
</dbReference>
<dbReference type="InterPro" id="IPR057517">
    <property type="entry name" value="SsdA-like_C"/>
</dbReference>
<dbReference type="PROSITE" id="PS50297">
    <property type="entry name" value="ANK_REP_REGION"/>
    <property type="match status" value="2"/>
</dbReference>
<keyword evidence="2 3" id="KW-0040">ANK repeat</keyword>
<dbReference type="Pfam" id="PF24120">
    <property type="entry name" value="SsdA_C"/>
    <property type="match status" value="1"/>
</dbReference>
<gene>
    <name evidence="5" type="ORF">GLAREA_10644</name>
</gene>
<dbReference type="OMA" id="ANERREH"/>
<dbReference type="KEGG" id="glz:GLAREA_10644"/>
<evidence type="ECO:0000313" key="6">
    <source>
        <dbReference type="Proteomes" id="UP000016922"/>
    </source>
</evidence>
<protein>
    <submittedName>
        <fullName evidence="5">Ankyrin repeat-containing protein</fullName>
    </submittedName>
</protein>
<evidence type="ECO:0000313" key="5">
    <source>
        <dbReference type="EMBL" id="EPE34949.1"/>
    </source>
</evidence>
<evidence type="ECO:0000256" key="1">
    <source>
        <dbReference type="ARBA" id="ARBA00022737"/>
    </source>
</evidence>
<keyword evidence="6" id="KW-1185">Reference proteome</keyword>
<dbReference type="OrthoDB" id="3556481at2759"/>
<dbReference type="SMART" id="SM00248">
    <property type="entry name" value="ANK"/>
    <property type="match status" value="2"/>
</dbReference>
<feature type="repeat" description="ANK" evidence="3">
    <location>
        <begin position="196"/>
        <end position="228"/>
    </location>
</feature>
<organism evidence="5 6">
    <name type="scientific">Glarea lozoyensis (strain ATCC 20868 / MF5171)</name>
    <dbReference type="NCBI Taxonomy" id="1116229"/>
    <lineage>
        <taxon>Eukaryota</taxon>
        <taxon>Fungi</taxon>
        <taxon>Dikarya</taxon>
        <taxon>Ascomycota</taxon>
        <taxon>Pezizomycotina</taxon>
        <taxon>Leotiomycetes</taxon>
        <taxon>Helotiales</taxon>
        <taxon>Helotiaceae</taxon>
        <taxon>Glarea</taxon>
    </lineage>
</organism>
<sequence length="533" mass="60987">MAQPIDEFVQAKVEWWNHSFMYVRCPSCEGIHRHNFFGDTTARYQRVAHCGSSCDYSIHFPIGEDDIGYEIDKERALFVAGGADPTEYFQVDRSKMLAAFANSLRSRRKWTEATETIFEDEEELGVTGGYSIKAIRMVASDMVTGNIENVRRYLDVSADSEIFLHGVDAWITKVDSDDEHDSSLTSKEQNDLIQTSGETALHYAACEMYPQMLELLLQKKADPNSADASGRVPLTEAALWGRKENVQMLLNYGADKELGCVRNGKLLRAIDFAKPLRENAEERYFRAGGEYQIYKENTYERDLDRKAIVSMLEDIAGEQSQDRQLQCFAFTKSPEVDTALTLITHFDIPNKWKTIGVLYRGEKFHSVAAMSGWKHSKDSDANLQIAGKSWTREVRRLCEYIGYTLKPHNHDQVERGQYNACHAEKQLIAFFVNKHLFLPHEVNGSVDMADLNFDYMSEEEYEQIANERREHKRLLLDLKNSAPSNSLRKATLLVCRPICNDCKEFVKRINHVLDLNITVFHRCLESECTSCGN</sequence>
<feature type="repeat" description="ANK" evidence="3">
    <location>
        <begin position="229"/>
        <end position="255"/>
    </location>
</feature>
<dbReference type="SUPFAM" id="SSF48403">
    <property type="entry name" value="Ankyrin repeat"/>
    <property type="match status" value="1"/>
</dbReference>
<evidence type="ECO:0000256" key="3">
    <source>
        <dbReference type="PROSITE-ProRule" id="PRU00023"/>
    </source>
</evidence>
<dbReference type="Pfam" id="PF12796">
    <property type="entry name" value="Ank_2"/>
    <property type="match status" value="1"/>
</dbReference>
<dbReference type="EMBL" id="KE145355">
    <property type="protein sequence ID" value="EPE34949.1"/>
    <property type="molecule type" value="Genomic_DNA"/>
</dbReference>
<dbReference type="PANTHER" id="PTHR24180:SF45">
    <property type="entry name" value="POLY [ADP-RIBOSE] POLYMERASE TANKYRASE"/>
    <property type="match status" value="1"/>
</dbReference>
<evidence type="ECO:0000259" key="4">
    <source>
        <dbReference type="Pfam" id="PF24120"/>
    </source>
</evidence>
<feature type="domain" description="Single-strand DNA deaminase toxin A-like C-terminal" evidence="4">
    <location>
        <begin position="368"/>
        <end position="428"/>
    </location>
</feature>
<dbReference type="HOGENOM" id="CLU_042425_0_0_1"/>
<dbReference type="PANTHER" id="PTHR24180">
    <property type="entry name" value="CYCLIN-DEPENDENT KINASE INHIBITOR 2C-RELATED"/>
    <property type="match status" value="1"/>
</dbReference>
<dbReference type="PROSITE" id="PS50088">
    <property type="entry name" value="ANK_REPEAT"/>
    <property type="match status" value="2"/>
</dbReference>
<dbReference type="InterPro" id="IPR002110">
    <property type="entry name" value="Ankyrin_rpt"/>
</dbReference>
<dbReference type="Proteomes" id="UP000016922">
    <property type="component" value="Unassembled WGS sequence"/>
</dbReference>